<feature type="domain" description="Metallo-beta-lactamase" evidence="2">
    <location>
        <begin position="52"/>
        <end position="246"/>
    </location>
</feature>
<dbReference type="Proteomes" id="UP000036356">
    <property type="component" value="Unassembled WGS sequence"/>
</dbReference>
<proteinExistence type="predicted"/>
<keyword evidence="1" id="KW-0732">Signal</keyword>
<name>A0A0J1FWP0_9FIRM</name>
<dbReference type="PANTHER" id="PTHR30619:SF7">
    <property type="entry name" value="BETA-LACTAMASE DOMAIN PROTEIN"/>
    <property type="match status" value="1"/>
</dbReference>
<dbReference type="PATRIC" id="fig|476652.3.peg.628"/>
<feature type="chain" id="PRO_5005251105" evidence="1">
    <location>
        <begin position="27"/>
        <end position="306"/>
    </location>
</feature>
<dbReference type="CDD" id="cd07731">
    <property type="entry name" value="ComA-like_MBL-fold"/>
    <property type="match status" value="1"/>
</dbReference>
<organism evidence="3 4">
    <name type="scientific">Desulfosporosinus acididurans</name>
    <dbReference type="NCBI Taxonomy" id="476652"/>
    <lineage>
        <taxon>Bacteria</taxon>
        <taxon>Bacillati</taxon>
        <taxon>Bacillota</taxon>
        <taxon>Clostridia</taxon>
        <taxon>Eubacteriales</taxon>
        <taxon>Desulfitobacteriaceae</taxon>
        <taxon>Desulfosporosinus</taxon>
    </lineage>
</organism>
<dbReference type="Gene3D" id="3.60.15.10">
    <property type="entry name" value="Ribonuclease Z/Hydroxyacylglutathione hydrolase-like"/>
    <property type="match status" value="1"/>
</dbReference>
<dbReference type="InterPro" id="IPR036866">
    <property type="entry name" value="RibonucZ/Hydroxyglut_hydro"/>
</dbReference>
<evidence type="ECO:0000313" key="3">
    <source>
        <dbReference type="EMBL" id="KLU67403.1"/>
    </source>
</evidence>
<dbReference type="SMART" id="SM00849">
    <property type="entry name" value="Lactamase_B"/>
    <property type="match status" value="1"/>
</dbReference>
<evidence type="ECO:0000313" key="4">
    <source>
        <dbReference type="Proteomes" id="UP000036356"/>
    </source>
</evidence>
<keyword evidence="3" id="KW-0378">Hydrolase</keyword>
<dbReference type="PANTHER" id="PTHR30619">
    <property type="entry name" value="DNA INTERNALIZATION/COMPETENCE PROTEIN COMEC/REC2"/>
    <property type="match status" value="1"/>
</dbReference>
<sequence length="306" mass="32464">MLSRRKLFIIPLVILILMVFSGCSPAATKPNPSDVPTKQGSLLQVHFLNVGQADSILVMVPNGQTILIDGGNVEDGPGVISYLKSQGVKQLTAIVATHPHEDHIGGLAAVIRSFPPKQVYLSNGTANTQAFRDFMTAVNDSGAKKIRAKANTQLDVSGITGLFLAPNSEHYEDLNNYSAVLKLTYGKVSFLFTGDAESISEAEMLKSGKDLRATVLKVGHHGSSSSTSKAFLKAVSPQYAVISVGVNNDYGHPAQTTLKKLAGAGVQVYRTDQDGTIIATTNGNTIEFTKTGETIPSNTPPLKAVN</sequence>
<dbReference type="SUPFAM" id="SSF56281">
    <property type="entry name" value="Metallo-hydrolase/oxidoreductase"/>
    <property type="match status" value="1"/>
</dbReference>
<dbReference type="InterPro" id="IPR052159">
    <property type="entry name" value="Competence_DNA_uptake"/>
</dbReference>
<feature type="signal peptide" evidence="1">
    <location>
        <begin position="1"/>
        <end position="26"/>
    </location>
</feature>
<evidence type="ECO:0000259" key="2">
    <source>
        <dbReference type="SMART" id="SM00849"/>
    </source>
</evidence>
<accession>A0A0J1FWP0</accession>
<dbReference type="EMBL" id="LDZY01000002">
    <property type="protein sequence ID" value="KLU67403.1"/>
    <property type="molecule type" value="Genomic_DNA"/>
</dbReference>
<dbReference type="InterPro" id="IPR035681">
    <property type="entry name" value="ComA-like_MBL"/>
</dbReference>
<dbReference type="AlphaFoldDB" id="A0A0J1FWP0"/>
<dbReference type="PROSITE" id="PS51257">
    <property type="entry name" value="PROKAR_LIPOPROTEIN"/>
    <property type="match status" value="1"/>
</dbReference>
<protein>
    <submittedName>
        <fullName evidence="3">Hydroxyacylglutathione hydrolase</fullName>
        <ecNumber evidence="3">3.1.2.6</ecNumber>
    </submittedName>
</protein>
<dbReference type="STRING" id="476652.DEAC_c06150"/>
<dbReference type="Pfam" id="PF00753">
    <property type="entry name" value="Lactamase_B"/>
    <property type="match status" value="1"/>
</dbReference>
<comment type="caution">
    <text evidence="3">The sequence shown here is derived from an EMBL/GenBank/DDBJ whole genome shotgun (WGS) entry which is preliminary data.</text>
</comment>
<evidence type="ECO:0000256" key="1">
    <source>
        <dbReference type="SAM" id="SignalP"/>
    </source>
</evidence>
<dbReference type="RefSeq" id="WP_047808552.1">
    <property type="nucleotide sequence ID" value="NZ_LDZY01000002.1"/>
</dbReference>
<dbReference type="InterPro" id="IPR001279">
    <property type="entry name" value="Metallo-B-lactamas"/>
</dbReference>
<gene>
    <name evidence="3" type="primary">gloB_1</name>
    <name evidence="3" type="ORF">DEAC_c06150</name>
</gene>
<dbReference type="EC" id="3.1.2.6" evidence="3"/>
<reference evidence="3 4" key="1">
    <citation type="submission" date="2015-06" db="EMBL/GenBank/DDBJ databases">
        <title>Draft genome of the moderately acidophilic sulfate reducer Candidatus Desulfosporosinus acididurans strain M1.</title>
        <authorList>
            <person name="Poehlein A."/>
            <person name="Petzsch P."/>
            <person name="Johnson B.D."/>
            <person name="Schloemann M."/>
            <person name="Daniel R."/>
            <person name="Muehling M."/>
        </authorList>
    </citation>
    <scope>NUCLEOTIDE SEQUENCE [LARGE SCALE GENOMIC DNA]</scope>
    <source>
        <strain evidence="3 4">M1</strain>
    </source>
</reference>
<dbReference type="GO" id="GO:0004416">
    <property type="term" value="F:hydroxyacylglutathione hydrolase activity"/>
    <property type="evidence" value="ECO:0007669"/>
    <property type="project" value="UniProtKB-EC"/>
</dbReference>
<keyword evidence="4" id="KW-1185">Reference proteome</keyword>